<keyword evidence="12" id="KW-1185">Reference proteome</keyword>
<keyword evidence="4 9" id="KW-0805">Transcription regulation</keyword>
<dbReference type="InterPro" id="IPR013942">
    <property type="entry name" value="Mediator_Med19_fun"/>
</dbReference>
<protein>
    <recommendedName>
        <fullName evidence="3 9">Mediator of RNA polymerase II transcription subunit 19</fullName>
    </recommendedName>
    <alternativeName>
        <fullName evidence="8 9">Mediator complex subunit 19</fullName>
    </alternativeName>
</protein>
<evidence type="ECO:0000256" key="5">
    <source>
        <dbReference type="ARBA" id="ARBA00023159"/>
    </source>
</evidence>
<evidence type="ECO:0000256" key="8">
    <source>
        <dbReference type="ARBA" id="ARBA00032018"/>
    </source>
</evidence>
<keyword evidence="6 9" id="KW-0804">Transcription</keyword>
<sequence length="342" mass="36969">MSYHPQTPQSPSQNSPATTDATSNVNSTMSSFTTALPTPAHSINGTNLPSEANQDVVMGGESPQKRKREHADHGEHAREKRVHIDDGIPSMDAIHEDVGEKYLLGKRTWTPARPLLSDDLFEMYNLTDIAADVARVRPDGSKNGLRKTYKGQIKKFGLTGHFDAVKKEYTDELSLLQMLDCPEDVWEVNLVKGKEIGDGFRPAVKQALPRATTMARGPISKSKWDSSVLAEFAGEKSAKGSSSAKPTVTAPGTPLNPALGLPRSKTQVAGPRNANRALRDKAKRSYNDGSFEGYEGFDDDTGLDTGYSTGEGESKKRRKKNAASRVGTPRQVYSGGPGNLGA</sequence>
<evidence type="ECO:0000313" key="12">
    <source>
        <dbReference type="Proteomes" id="UP001140453"/>
    </source>
</evidence>
<evidence type="ECO:0000256" key="7">
    <source>
        <dbReference type="ARBA" id="ARBA00023242"/>
    </source>
</evidence>
<dbReference type="GO" id="GO:0006357">
    <property type="term" value="P:regulation of transcription by RNA polymerase II"/>
    <property type="evidence" value="ECO:0007669"/>
    <property type="project" value="InterPro"/>
</dbReference>
<dbReference type="AlphaFoldDB" id="A0A9W8YQL1"/>
<evidence type="ECO:0000256" key="4">
    <source>
        <dbReference type="ARBA" id="ARBA00023015"/>
    </source>
</evidence>
<evidence type="ECO:0000256" key="9">
    <source>
        <dbReference type="RuleBase" id="RU364151"/>
    </source>
</evidence>
<comment type="subunit">
    <text evidence="9">Component of the Mediator complex.</text>
</comment>
<evidence type="ECO:0000256" key="1">
    <source>
        <dbReference type="ARBA" id="ARBA00004123"/>
    </source>
</evidence>
<evidence type="ECO:0000256" key="10">
    <source>
        <dbReference type="SAM" id="MobiDB-lite"/>
    </source>
</evidence>
<name>A0A9W8YQL1_9PEZI</name>
<evidence type="ECO:0000313" key="11">
    <source>
        <dbReference type="EMBL" id="KAJ4389446.1"/>
    </source>
</evidence>
<dbReference type="GO" id="GO:0003712">
    <property type="term" value="F:transcription coregulator activity"/>
    <property type="evidence" value="ECO:0007669"/>
    <property type="project" value="InterPro"/>
</dbReference>
<comment type="function">
    <text evidence="9">Component of the Mediator complex, a coactivator involved in the regulated transcription of nearly all RNA polymerase II-dependent genes. Mediator functions as a bridge to convey information from gene-specific regulatory proteins to the basal RNA polymerase II transcription machinery. Mediator is recruited to promoters by direct interactions with regulatory proteins and serves as a scaffold for the assembly of a functional preinitiation complex with RNA polymerase II and the general transcription factors.</text>
</comment>
<comment type="caution">
    <text evidence="11">The sequence shown here is derived from an EMBL/GenBank/DDBJ whole genome shotgun (WGS) entry which is preliminary data.</text>
</comment>
<dbReference type="Proteomes" id="UP001140453">
    <property type="component" value="Unassembled WGS sequence"/>
</dbReference>
<evidence type="ECO:0000256" key="6">
    <source>
        <dbReference type="ARBA" id="ARBA00023163"/>
    </source>
</evidence>
<comment type="similarity">
    <text evidence="2 9">Belongs to the Mediator complex subunit 19 family.</text>
</comment>
<feature type="compositionally biased region" description="Polar residues" evidence="10">
    <location>
        <begin position="20"/>
        <end position="53"/>
    </location>
</feature>
<dbReference type="Pfam" id="PF08633">
    <property type="entry name" value="Rox3"/>
    <property type="match status" value="1"/>
</dbReference>
<keyword evidence="5 9" id="KW-0010">Activator</keyword>
<reference evidence="11" key="1">
    <citation type="submission" date="2022-10" db="EMBL/GenBank/DDBJ databases">
        <title>Tapping the CABI collections for fungal endophytes: first genome assemblies for Collariella, Neodidymelliopsis, Ascochyta clinopodiicola, Didymella pomorum, Didymosphaeria variabile, Neocosmospora piperis and Neocucurbitaria cava.</title>
        <authorList>
            <person name="Hill R."/>
        </authorList>
    </citation>
    <scope>NUCLEOTIDE SEQUENCE</scope>
    <source>
        <strain evidence="11">IMI 355082</strain>
    </source>
</reference>
<feature type="region of interest" description="Disordered" evidence="10">
    <location>
        <begin position="235"/>
        <end position="342"/>
    </location>
</feature>
<gene>
    <name evidence="9" type="primary">MED19</name>
    <name evidence="11" type="ORF">N0V93_006914</name>
</gene>
<feature type="region of interest" description="Disordered" evidence="10">
    <location>
        <begin position="1"/>
        <end position="82"/>
    </location>
</feature>
<feature type="compositionally biased region" description="Basic and acidic residues" evidence="10">
    <location>
        <begin position="69"/>
        <end position="82"/>
    </location>
</feature>
<dbReference type="GO" id="GO:0016592">
    <property type="term" value="C:mediator complex"/>
    <property type="evidence" value="ECO:0007669"/>
    <property type="project" value="InterPro"/>
</dbReference>
<feature type="compositionally biased region" description="Basic and acidic residues" evidence="10">
    <location>
        <begin position="277"/>
        <end position="286"/>
    </location>
</feature>
<comment type="subcellular location">
    <subcellularLocation>
        <location evidence="1 9">Nucleus</location>
    </subcellularLocation>
</comment>
<dbReference type="EMBL" id="JAPEVB010000004">
    <property type="protein sequence ID" value="KAJ4389446.1"/>
    <property type="molecule type" value="Genomic_DNA"/>
</dbReference>
<organism evidence="11 12">
    <name type="scientific">Gnomoniopsis smithogilvyi</name>
    <dbReference type="NCBI Taxonomy" id="1191159"/>
    <lineage>
        <taxon>Eukaryota</taxon>
        <taxon>Fungi</taxon>
        <taxon>Dikarya</taxon>
        <taxon>Ascomycota</taxon>
        <taxon>Pezizomycotina</taxon>
        <taxon>Sordariomycetes</taxon>
        <taxon>Sordariomycetidae</taxon>
        <taxon>Diaporthales</taxon>
        <taxon>Gnomoniaceae</taxon>
        <taxon>Gnomoniopsis</taxon>
    </lineage>
</organism>
<feature type="compositionally biased region" description="Low complexity" evidence="10">
    <location>
        <begin position="1"/>
        <end position="19"/>
    </location>
</feature>
<evidence type="ECO:0000256" key="3">
    <source>
        <dbReference type="ARBA" id="ARBA00019615"/>
    </source>
</evidence>
<dbReference type="OrthoDB" id="2160599at2759"/>
<keyword evidence="7 9" id="KW-0539">Nucleus</keyword>
<evidence type="ECO:0000256" key="2">
    <source>
        <dbReference type="ARBA" id="ARBA00009259"/>
    </source>
</evidence>
<accession>A0A9W8YQL1</accession>
<proteinExistence type="inferred from homology"/>